<dbReference type="EMBL" id="JBJURJ010000010">
    <property type="protein sequence ID" value="MFM9329942.1"/>
    <property type="molecule type" value="Genomic_DNA"/>
</dbReference>
<sequence>MEEWGEVEITLEQALRLRHMDPARLAQQADIQRSQLNLYLRNEIKRPDLQVLARICTVLQCGAGDIIRFIPPPADHRDSPARQSGFYTTGQLAQIAGVHPNTIRFYERCGLLSEAGRGANGYRQFTVRHLAQLRVCRIILGDPYTNSTLRHTAFRIVEALREWDLPQARRLTDEYKRLLEKEYAVALETAALLKAWAEGETLAVPGEGYSHKEAAALLGVTPEVLRNWERNGLTAPSRSGTNRQRIYGGSDMARLRIIYMLRQNNYSIAAIRSSLAAFDSGNQAGAVLALNQPVLDPESEYLQAGDHWLEVLETLSRSAEKIRRIVQELTD</sequence>
<accession>A0ACC7P3P3</accession>
<dbReference type="Proteomes" id="UP001631969">
    <property type="component" value="Unassembled WGS sequence"/>
</dbReference>
<evidence type="ECO:0000313" key="1">
    <source>
        <dbReference type="EMBL" id="MFM9329942.1"/>
    </source>
</evidence>
<name>A0ACC7P3P3_9BACL</name>
<evidence type="ECO:0000313" key="2">
    <source>
        <dbReference type="Proteomes" id="UP001631969"/>
    </source>
</evidence>
<proteinExistence type="predicted"/>
<protein>
    <submittedName>
        <fullName evidence="1">MerR family transcriptional regulator</fullName>
    </submittedName>
</protein>
<reference evidence="1" key="1">
    <citation type="submission" date="2024-12" db="EMBL/GenBank/DDBJ databases">
        <authorList>
            <person name="Wu N."/>
        </authorList>
    </citation>
    <scope>NUCLEOTIDE SEQUENCE</scope>
    <source>
        <strain evidence="1">P15</strain>
    </source>
</reference>
<comment type="caution">
    <text evidence="1">The sequence shown here is derived from an EMBL/GenBank/DDBJ whole genome shotgun (WGS) entry which is preliminary data.</text>
</comment>
<gene>
    <name evidence="1" type="ORF">ACI1P1_16725</name>
</gene>
<organism evidence="1 2">
    <name type="scientific">Paenibacillus mesotrionivorans</name>
    <dbReference type="NCBI Taxonomy" id="3160968"/>
    <lineage>
        <taxon>Bacteria</taxon>
        <taxon>Bacillati</taxon>
        <taxon>Bacillota</taxon>
        <taxon>Bacilli</taxon>
        <taxon>Bacillales</taxon>
        <taxon>Paenibacillaceae</taxon>
        <taxon>Paenibacillus</taxon>
    </lineage>
</organism>
<keyword evidence="2" id="KW-1185">Reference proteome</keyword>